<proteinExistence type="predicted"/>
<sequence length="587" mass="65019">MTRSIERWLGVADRLPKFEPIPARSSLERADIRPDLHAARRVRESYIPEQGISIAQALYNRQASFLSGDQPQAYYLDPRQFSTNAKNEILLISLDPKTVAPEIVLSPEEWQQVELDEFGLPKLYLLPKEIQHQAFLDSAEYLGKMVCDETIENVRKVQEDIDGNNYPEYSIRSHDFMEDVVGDQGEEVRERADGALEKSWTKNNTWNDMRANRQGFPHEATSRKAPRKNGIIGKMGRYARSMVEIVDMATGANTVQSIAYGAITGHRTTITRSGFFIEPKNQVTLAREVFSLIDSLDLSGLKKENQEFARQFFKNNIALAVGPNLDDETKNQISEFISLGGRSLTIHTIAPDKKILETAKELRKEFGDDMEIAAGVVPDVPYAEELAEHVDIIKFGHGPGTRCDSANANTLLQNAMEQVIKAKASEKLRGITVVAHLGSDDNASIPIYLGAGVGFVRAATGACAEKSLVYLRDYAGNYVLPNSGDASEPTCFVETAMRPDLIEKRYNNAGRMEDPEGVIGATRFSPESSSMGRRLGDIDRIIGNMLMNLGVTSVGQLYIMLANRSVDILGTESDAARNSSKSKNGVH</sequence>
<evidence type="ECO:0000313" key="2">
    <source>
        <dbReference type="EMBL" id="PIZ62834.1"/>
    </source>
</evidence>
<organism evidence="2 3">
    <name type="scientific">Candidatus Roizmanbacteria bacterium CG_4_10_14_0_2_um_filter_39_13</name>
    <dbReference type="NCBI Taxonomy" id="1974825"/>
    <lineage>
        <taxon>Bacteria</taxon>
        <taxon>Candidatus Roizmaniibacteriota</taxon>
    </lineage>
</organism>
<dbReference type="Gene3D" id="3.20.20.70">
    <property type="entry name" value="Aldolase class I"/>
    <property type="match status" value="1"/>
</dbReference>
<feature type="domain" description="IMP dehydrogenase/GMP reductase" evidence="1">
    <location>
        <begin position="199"/>
        <end position="456"/>
    </location>
</feature>
<dbReference type="InterPro" id="IPR013785">
    <property type="entry name" value="Aldolase_TIM"/>
</dbReference>
<comment type="caution">
    <text evidence="2">The sequence shown here is derived from an EMBL/GenBank/DDBJ whole genome shotgun (WGS) entry which is preliminary data.</text>
</comment>
<dbReference type="Pfam" id="PF00478">
    <property type="entry name" value="IMPDH"/>
    <property type="match status" value="1"/>
</dbReference>
<dbReference type="AlphaFoldDB" id="A0A2M7TYC3"/>
<accession>A0A2M7TYC3</accession>
<evidence type="ECO:0000259" key="1">
    <source>
        <dbReference type="Pfam" id="PF00478"/>
    </source>
</evidence>
<evidence type="ECO:0000313" key="3">
    <source>
        <dbReference type="Proteomes" id="UP000228503"/>
    </source>
</evidence>
<dbReference type="GO" id="GO:0003824">
    <property type="term" value="F:catalytic activity"/>
    <property type="evidence" value="ECO:0007669"/>
    <property type="project" value="InterPro"/>
</dbReference>
<dbReference type="InterPro" id="IPR001093">
    <property type="entry name" value="IMP_DH_GMPRt"/>
</dbReference>
<reference evidence="3" key="1">
    <citation type="submission" date="2017-09" db="EMBL/GenBank/DDBJ databases">
        <title>Depth-based differentiation of microbial function through sediment-hosted aquifers and enrichment of novel symbionts in the deep terrestrial subsurface.</title>
        <authorList>
            <person name="Probst A.J."/>
            <person name="Ladd B."/>
            <person name="Jarett J.K."/>
            <person name="Geller-Mcgrath D.E."/>
            <person name="Sieber C.M.K."/>
            <person name="Emerson J.B."/>
            <person name="Anantharaman K."/>
            <person name="Thomas B.C."/>
            <person name="Malmstrom R."/>
            <person name="Stieglmeier M."/>
            <person name="Klingl A."/>
            <person name="Woyke T."/>
            <person name="Ryan C.M."/>
            <person name="Banfield J.F."/>
        </authorList>
    </citation>
    <scope>NUCLEOTIDE SEQUENCE [LARGE SCALE GENOMIC DNA]</scope>
</reference>
<name>A0A2M7TYC3_9BACT</name>
<protein>
    <recommendedName>
        <fullName evidence="1">IMP dehydrogenase/GMP reductase domain-containing protein</fullName>
    </recommendedName>
</protein>
<dbReference type="Proteomes" id="UP000228503">
    <property type="component" value="Unassembled WGS sequence"/>
</dbReference>
<dbReference type="EMBL" id="PFOB01000043">
    <property type="protein sequence ID" value="PIZ62834.1"/>
    <property type="molecule type" value="Genomic_DNA"/>
</dbReference>
<dbReference type="SUPFAM" id="SSF51412">
    <property type="entry name" value="Inosine monophosphate dehydrogenase (IMPDH)"/>
    <property type="match status" value="1"/>
</dbReference>
<gene>
    <name evidence="2" type="ORF">COY16_03425</name>
</gene>